<keyword evidence="2" id="KW-0472">Membrane</keyword>
<feature type="transmembrane region" description="Helical" evidence="2">
    <location>
        <begin position="21"/>
        <end position="42"/>
    </location>
</feature>
<organism evidence="3 4">
    <name type="scientific">Pandoravirus inopinatum</name>
    <dbReference type="NCBI Taxonomy" id="1605721"/>
    <lineage>
        <taxon>Viruses</taxon>
        <taxon>Pandoravirus</taxon>
    </lineage>
</organism>
<feature type="compositionally biased region" description="Basic residues" evidence="1">
    <location>
        <begin position="168"/>
        <end position="187"/>
    </location>
</feature>
<sequence length="214" mass="25019">MAPVCVAARPNRARPSRGCDFLFFLFDDYFLSCFFAQGRSAAQSKESRARHRAFVHRSLAVASFFSFDVGLLVWPRRTEIERQGSWRSGPPWRRRTANSLAHPQTHIFFLLFFYHLLKIVEKDKILRSAYAAEVNTTKARPLTKRVFFRKTKREKKNGCGSTQANPRVCRRKKRSAAKSRHRARRPMPIRERRIGPVGKGGWRDRGHDRPQKRH</sequence>
<dbReference type="KEGG" id="vg:23462817"/>
<dbReference type="GeneID" id="23462817"/>
<keyword evidence="2" id="KW-1133">Transmembrane helix</keyword>
<reference evidence="3 4" key="1">
    <citation type="journal article" date="2015" name="Parasitol. Res.">
        <title>Viruses in close associations with free-living amoebae.</title>
        <authorList>
            <person name="Scheid P."/>
        </authorList>
    </citation>
    <scope>NUCLEOTIDE SEQUENCE [LARGE SCALE GENOMIC DNA]</scope>
    <source>
        <strain evidence="3">KlaHel</strain>
    </source>
</reference>
<evidence type="ECO:0000256" key="1">
    <source>
        <dbReference type="SAM" id="MobiDB-lite"/>
    </source>
</evidence>
<dbReference type="EMBL" id="KP136319">
    <property type="protein sequence ID" value="AJF97900.1"/>
    <property type="molecule type" value="Genomic_DNA"/>
</dbReference>
<name>A0A0B5J7M1_9VIRU</name>
<dbReference type="Proteomes" id="UP000202511">
    <property type="component" value="Segment"/>
</dbReference>
<proteinExistence type="predicted"/>
<feature type="region of interest" description="Disordered" evidence="1">
    <location>
        <begin position="152"/>
        <end position="214"/>
    </location>
</feature>
<evidence type="ECO:0000313" key="3">
    <source>
        <dbReference type="EMBL" id="AJF97900.1"/>
    </source>
</evidence>
<feature type="compositionally biased region" description="Basic and acidic residues" evidence="1">
    <location>
        <begin position="201"/>
        <end position="214"/>
    </location>
</feature>
<evidence type="ECO:0000313" key="4">
    <source>
        <dbReference type="Proteomes" id="UP000202511"/>
    </source>
</evidence>
<dbReference type="RefSeq" id="YP_009120135.1">
    <property type="nucleotide sequence ID" value="NC_026440.1"/>
</dbReference>
<protein>
    <submittedName>
        <fullName evidence="3">Uncharacterized protein</fullName>
    </submittedName>
</protein>
<evidence type="ECO:0000256" key="2">
    <source>
        <dbReference type="SAM" id="Phobius"/>
    </source>
</evidence>
<feature type="transmembrane region" description="Helical" evidence="2">
    <location>
        <begin position="54"/>
        <end position="74"/>
    </location>
</feature>
<keyword evidence="2" id="KW-0812">Transmembrane</keyword>
<accession>A0A0B5J7M1</accession>